<evidence type="ECO:0000259" key="3">
    <source>
        <dbReference type="Pfam" id="PF02826"/>
    </source>
</evidence>
<feature type="domain" description="D-isomer specific 2-hydroxyacid dehydrogenase NAD-binding" evidence="3">
    <location>
        <begin position="1"/>
        <end position="69"/>
    </location>
</feature>
<dbReference type="InterPro" id="IPR036291">
    <property type="entry name" value="NAD(P)-bd_dom_sf"/>
</dbReference>
<accession>A0A2B7IC74</accession>
<comment type="similarity">
    <text evidence="1">Belongs to the D-isomer specific 2-hydroxyacid dehydrogenase family.</text>
</comment>
<dbReference type="AlphaFoldDB" id="A0A2B7IC74"/>
<dbReference type="OrthoDB" id="117809at2"/>
<dbReference type="InterPro" id="IPR006140">
    <property type="entry name" value="D-isomer_DH_NAD-bd"/>
</dbReference>
<dbReference type="InterPro" id="IPR058205">
    <property type="entry name" value="D-LDH-like"/>
</dbReference>
<dbReference type="Gene3D" id="3.40.50.720">
    <property type="entry name" value="NAD(P)-binding Rossmann-like Domain"/>
    <property type="match status" value="1"/>
</dbReference>
<reference evidence="5 6" key="1">
    <citation type="submission" date="2017-02" db="EMBL/GenBank/DDBJ databases">
        <title>Prevalence of linear plasmids in Cutibacterium acnes isolates obtained from cancerous prostatic tissue.</title>
        <authorList>
            <person name="Davidsson S."/>
            <person name="Bruggemann H."/>
        </authorList>
    </citation>
    <scope>NUCLEOTIDE SEQUENCE [LARGE SCALE GENOMIC DNA]</scope>
    <source>
        <strain evidence="5 6">11-78</strain>
    </source>
</reference>
<keyword evidence="2" id="KW-0520">NAD</keyword>
<organism evidence="5 6">
    <name type="scientific">Cutibacterium acnes</name>
    <name type="common">Propionibacterium acnes</name>
    <dbReference type="NCBI Taxonomy" id="1747"/>
    <lineage>
        <taxon>Bacteria</taxon>
        <taxon>Bacillati</taxon>
        <taxon>Actinomycetota</taxon>
        <taxon>Actinomycetes</taxon>
        <taxon>Propionibacteriales</taxon>
        <taxon>Propionibacteriaceae</taxon>
        <taxon>Cutibacterium</taxon>
    </lineage>
</organism>
<dbReference type="PANTHER" id="PTHR43026">
    <property type="entry name" value="2-HYDROXYACID DEHYDROGENASE HOMOLOG 1-RELATED"/>
    <property type="match status" value="1"/>
</dbReference>
<dbReference type="Proteomes" id="UP000256621">
    <property type="component" value="Chromosome"/>
</dbReference>
<evidence type="ECO:0000313" key="5">
    <source>
        <dbReference type="EMBL" id="PGF34800.1"/>
    </source>
</evidence>
<dbReference type="EMBL" id="CP031442">
    <property type="protein sequence ID" value="AXM06574.1"/>
    <property type="molecule type" value="Genomic_DNA"/>
</dbReference>
<dbReference type="Pfam" id="PF02826">
    <property type="entry name" value="2-Hacid_dh_C"/>
    <property type="match status" value="1"/>
</dbReference>
<dbReference type="Proteomes" id="UP000226191">
    <property type="component" value="Unassembled WGS sequence"/>
</dbReference>
<evidence type="ECO:0000256" key="1">
    <source>
        <dbReference type="ARBA" id="ARBA00005854"/>
    </source>
</evidence>
<proteinExistence type="inferred from homology"/>
<reference evidence="4 7" key="2">
    <citation type="submission" date="2018-08" db="EMBL/GenBank/DDBJ databases">
        <title>Genome sequencing of Cutibacterium acnes KCOM 1315.</title>
        <authorList>
            <person name="Kook J.-K."/>
            <person name="Park S.-N."/>
            <person name="Lim Y.K."/>
        </authorList>
    </citation>
    <scope>NUCLEOTIDE SEQUENCE [LARGE SCALE GENOMIC DNA]</scope>
    <source>
        <strain evidence="4 7">KCOM 1315</strain>
    </source>
</reference>
<name>A0A2B7IC74_CUTAC</name>
<evidence type="ECO:0000313" key="6">
    <source>
        <dbReference type="Proteomes" id="UP000226191"/>
    </source>
</evidence>
<dbReference type="GO" id="GO:0008720">
    <property type="term" value="F:D-lactate dehydrogenase (NAD+) activity"/>
    <property type="evidence" value="ECO:0007669"/>
    <property type="project" value="TreeGrafter"/>
</dbReference>
<dbReference type="EMBL" id="MVCE01000002">
    <property type="protein sequence ID" value="PGF34800.1"/>
    <property type="molecule type" value="Genomic_DNA"/>
</dbReference>
<dbReference type="SUPFAM" id="SSF51735">
    <property type="entry name" value="NAD(P)-binding Rossmann-fold domains"/>
    <property type="match status" value="1"/>
</dbReference>
<evidence type="ECO:0000313" key="4">
    <source>
        <dbReference type="EMBL" id="AXM06574.1"/>
    </source>
</evidence>
<dbReference type="GO" id="GO:0051287">
    <property type="term" value="F:NAD binding"/>
    <property type="evidence" value="ECO:0007669"/>
    <property type="project" value="InterPro"/>
</dbReference>
<dbReference type="PANTHER" id="PTHR43026:SF1">
    <property type="entry name" value="2-HYDROXYACID DEHYDROGENASE HOMOLOG 1-RELATED"/>
    <property type="match status" value="1"/>
</dbReference>
<gene>
    <name evidence="5" type="ORF">B1B09_03985</name>
    <name evidence="4" type="ORF">DXN06_05010</name>
</gene>
<evidence type="ECO:0000313" key="7">
    <source>
        <dbReference type="Proteomes" id="UP000256621"/>
    </source>
</evidence>
<evidence type="ECO:0000256" key="2">
    <source>
        <dbReference type="ARBA" id="ARBA00023027"/>
    </source>
</evidence>
<protein>
    <submittedName>
        <fullName evidence="5">Lactate dehydrogenase</fullName>
    </submittedName>
</protein>
<sequence>MGSTVARLLQPLGCNVLACDLLPNPQQNDIVEFVDLETLLHNSDAITLHVPAMPMNHHTIDAEQFAMMR</sequence>